<keyword evidence="10 19" id="KW-1133">Transmembrane helix</keyword>
<dbReference type="CDD" id="cd03197">
    <property type="entry name" value="GST_C_mPGES2"/>
    <property type="match status" value="1"/>
</dbReference>
<evidence type="ECO:0000256" key="18">
    <source>
        <dbReference type="ARBA" id="ARBA00037847"/>
    </source>
</evidence>
<gene>
    <name evidence="22" type="ORF">AXG93_1587s1130</name>
</gene>
<feature type="transmembrane region" description="Helical" evidence="19">
    <location>
        <begin position="65"/>
        <end position="87"/>
    </location>
</feature>
<evidence type="ECO:0000256" key="3">
    <source>
        <dbReference type="ARBA" id="ARBA00012203"/>
    </source>
</evidence>
<feature type="domain" description="GST C-terminal" evidence="21">
    <location>
        <begin position="215"/>
        <end position="339"/>
    </location>
</feature>
<dbReference type="SFLD" id="SFLDG01182">
    <property type="entry name" value="Prostaglandin_E_synthase_like"/>
    <property type="match status" value="1"/>
</dbReference>
<evidence type="ECO:0000256" key="19">
    <source>
        <dbReference type="SAM" id="Phobius"/>
    </source>
</evidence>
<keyword evidence="14" id="KW-0413">Isomerase</keyword>
<evidence type="ECO:0000256" key="4">
    <source>
        <dbReference type="ARBA" id="ARBA00019474"/>
    </source>
</evidence>
<evidence type="ECO:0000256" key="10">
    <source>
        <dbReference type="ARBA" id="ARBA00022989"/>
    </source>
</evidence>
<proteinExistence type="inferred from homology"/>
<keyword evidence="13" id="KW-0275">Fatty acid biosynthesis</keyword>
<dbReference type="Pfam" id="PF13417">
    <property type="entry name" value="GST_N_3"/>
    <property type="match status" value="1"/>
</dbReference>
<dbReference type="SUPFAM" id="SSF52833">
    <property type="entry name" value="Thioredoxin-like"/>
    <property type="match status" value="1"/>
</dbReference>
<dbReference type="GO" id="GO:0005739">
    <property type="term" value="C:mitochondrion"/>
    <property type="evidence" value="ECO:0007669"/>
    <property type="project" value="TreeGrafter"/>
</dbReference>
<comment type="caution">
    <text evidence="22">The sequence shown here is derived from an EMBL/GenBank/DDBJ whole genome shotgun (WGS) entry which is preliminary data.</text>
</comment>
<dbReference type="EMBL" id="LVLJ01000305">
    <property type="protein sequence ID" value="OAE34882.1"/>
    <property type="molecule type" value="Genomic_DNA"/>
</dbReference>
<evidence type="ECO:0000256" key="1">
    <source>
        <dbReference type="ARBA" id="ARBA00004702"/>
    </source>
</evidence>
<evidence type="ECO:0000256" key="13">
    <source>
        <dbReference type="ARBA" id="ARBA00023160"/>
    </source>
</evidence>
<keyword evidence="9" id="KW-0276">Fatty acid metabolism</keyword>
<dbReference type="GO" id="GO:0050220">
    <property type="term" value="F:prostaglandin-E synthase activity"/>
    <property type="evidence" value="ECO:0007669"/>
    <property type="project" value="UniProtKB-EC"/>
</dbReference>
<evidence type="ECO:0000256" key="5">
    <source>
        <dbReference type="ARBA" id="ARBA00022501"/>
    </source>
</evidence>
<dbReference type="InterPro" id="IPR036249">
    <property type="entry name" value="Thioredoxin-like_sf"/>
</dbReference>
<dbReference type="InterPro" id="IPR034335">
    <property type="entry name" value="PGES2_C"/>
</dbReference>
<name>A0A176WRG5_MARPO</name>
<evidence type="ECO:0000256" key="2">
    <source>
        <dbReference type="ARBA" id="ARBA00007409"/>
    </source>
</evidence>
<comment type="subcellular location">
    <subcellularLocation>
        <location evidence="18">Endomembrane system</location>
        <topology evidence="18">Single-pass membrane protein</topology>
    </subcellularLocation>
</comment>
<dbReference type="Pfam" id="PF00043">
    <property type="entry name" value="GST_C"/>
    <property type="match status" value="1"/>
</dbReference>
<dbReference type="PROSITE" id="PS50404">
    <property type="entry name" value="GST_NTER"/>
    <property type="match status" value="1"/>
</dbReference>
<dbReference type="InterPro" id="IPR004045">
    <property type="entry name" value="Glutathione_S-Trfase_N"/>
</dbReference>
<dbReference type="InterPro" id="IPR004046">
    <property type="entry name" value="GST_C"/>
</dbReference>
<keyword evidence="12 19" id="KW-0472">Membrane</keyword>
<sequence>MRGRGIATINFAVHRYLRASSSLAGSSGRVSSTIVDFSGGSSIVKDDRDGAYGHNFKNMKSDRKLFGIAAGAFSASFAFSSMSAALAKERVVPERMPEEVILYQYEACPFCNKVKAFLDYHDVPYRVVEVNPVGKKELKWSEYKKLPVLVVDGEQLNDSTAIITSLNSRLGAPPMSEEQRKEEDQWRRWVDDHLVHLLSPNIYRSTSEALEAFDYIAENGNFSTTERFTAKYVGAAAMYFISKRLKKKHNITDERAALYEAAETWMTALGGRRFLGGEKPNLADLAVFGVLRPIRHLRAGEDMVKNTNIGGWYKNMEEAVGPSSRLPSNFQMAEMGKPVQSTVTS</sequence>
<dbReference type="SFLD" id="SFLDS00019">
    <property type="entry name" value="Glutathione_Transferase_(cytos"/>
    <property type="match status" value="1"/>
</dbReference>
<organism evidence="22 23">
    <name type="scientific">Marchantia polymorpha subsp. ruderalis</name>
    <dbReference type="NCBI Taxonomy" id="1480154"/>
    <lineage>
        <taxon>Eukaryota</taxon>
        <taxon>Viridiplantae</taxon>
        <taxon>Streptophyta</taxon>
        <taxon>Embryophyta</taxon>
        <taxon>Marchantiophyta</taxon>
        <taxon>Marchantiopsida</taxon>
        <taxon>Marchantiidae</taxon>
        <taxon>Marchantiales</taxon>
        <taxon>Marchantiaceae</taxon>
        <taxon>Marchantia</taxon>
    </lineage>
</organism>
<dbReference type="Proteomes" id="UP000077202">
    <property type="component" value="Unassembled WGS sequence"/>
</dbReference>
<dbReference type="PROSITE" id="PS00195">
    <property type="entry name" value="GLUTAREDOXIN_1"/>
    <property type="match status" value="1"/>
</dbReference>
<dbReference type="PROSITE" id="PS50405">
    <property type="entry name" value="GST_CTER"/>
    <property type="match status" value="1"/>
</dbReference>
<dbReference type="InterPro" id="IPR034334">
    <property type="entry name" value="PGES2"/>
</dbReference>
<dbReference type="EC" id="5.3.99.3" evidence="3"/>
<evidence type="ECO:0000256" key="11">
    <source>
        <dbReference type="ARBA" id="ARBA00023098"/>
    </source>
</evidence>
<dbReference type="InterPro" id="IPR010987">
    <property type="entry name" value="Glutathione-S-Trfase_C-like"/>
</dbReference>
<keyword evidence="11" id="KW-0443">Lipid metabolism</keyword>
<keyword evidence="7" id="KW-0643">Prostaglandin biosynthesis</keyword>
<evidence type="ECO:0000256" key="9">
    <source>
        <dbReference type="ARBA" id="ARBA00022832"/>
    </source>
</evidence>
<dbReference type="GO" id="GO:0001516">
    <property type="term" value="P:prostaglandin biosynthetic process"/>
    <property type="evidence" value="ECO:0007669"/>
    <property type="project" value="UniProtKB-UniPathway"/>
</dbReference>
<comment type="catalytic activity">
    <reaction evidence="15">
        <text>prostaglandin H2 = (12S)-hydroxy-(5Z,8E,10E)-heptadecatrienoate + malonaldehyde</text>
        <dbReference type="Rhea" id="RHEA:48644"/>
        <dbReference type="ChEBI" id="CHEBI:57405"/>
        <dbReference type="ChEBI" id="CHEBI:90694"/>
        <dbReference type="ChEBI" id="CHEBI:566274"/>
    </reaction>
    <physiologicalReaction direction="left-to-right" evidence="15">
        <dbReference type="Rhea" id="RHEA:48645"/>
    </physiologicalReaction>
</comment>
<feature type="domain" description="GST N-terminal" evidence="20">
    <location>
        <begin position="98"/>
        <end position="174"/>
    </location>
</feature>
<comment type="catalytic activity">
    <reaction evidence="16">
        <text>prostaglandin H2 = prostaglandin E2</text>
        <dbReference type="Rhea" id="RHEA:12893"/>
        <dbReference type="ChEBI" id="CHEBI:57405"/>
        <dbReference type="ChEBI" id="CHEBI:606564"/>
        <dbReference type="EC" id="5.3.99.3"/>
    </reaction>
    <physiologicalReaction direction="left-to-right" evidence="16">
        <dbReference type="Rhea" id="RHEA:12894"/>
    </physiologicalReaction>
</comment>
<dbReference type="SUPFAM" id="SSF47616">
    <property type="entry name" value="GST C-terminal domain-like"/>
    <property type="match status" value="1"/>
</dbReference>
<dbReference type="PANTHER" id="PTHR12782">
    <property type="entry name" value="MICROSOMAL PROSTAGLANDIN E SYNTHASE-2"/>
    <property type="match status" value="1"/>
</dbReference>
<dbReference type="InterPro" id="IPR036282">
    <property type="entry name" value="Glutathione-S-Trfase_C_sf"/>
</dbReference>
<evidence type="ECO:0000256" key="17">
    <source>
        <dbReference type="ARBA" id="ARBA00031041"/>
    </source>
</evidence>
<keyword evidence="5" id="KW-0644">Prostaglandin metabolism</keyword>
<evidence type="ECO:0000256" key="6">
    <source>
        <dbReference type="ARBA" id="ARBA00022516"/>
    </source>
</evidence>
<dbReference type="AlphaFoldDB" id="A0A176WRG5"/>
<dbReference type="GO" id="GO:0012505">
    <property type="term" value="C:endomembrane system"/>
    <property type="evidence" value="ECO:0007669"/>
    <property type="project" value="UniProtKB-SubCell"/>
</dbReference>
<evidence type="ECO:0000256" key="7">
    <source>
        <dbReference type="ARBA" id="ARBA00022585"/>
    </source>
</evidence>
<dbReference type="Gene3D" id="1.20.1050.10">
    <property type="match status" value="1"/>
</dbReference>
<evidence type="ECO:0000256" key="15">
    <source>
        <dbReference type="ARBA" id="ARBA00023930"/>
    </source>
</evidence>
<keyword evidence="6" id="KW-0444">Lipid biosynthesis</keyword>
<accession>A0A176WRG5</accession>
<evidence type="ECO:0000259" key="21">
    <source>
        <dbReference type="PROSITE" id="PS50405"/>
    </source>
</evidence>
<dbReference type="InterPro" id="IPR011767">
    <property type="entry name" value="GLR_AS"/>
</dbReference>
<comment type="similarity">
    <text evidence="2">Belongs to the GST superfamily.</text>
</comment>
<dbReference type="SFLD" id="SFLDG01203">
    <property type="entry name" value="Prostaglandin_E_synthase_like1"/>
    <property type="match status" value="1"/>
</dbReference>
<dbReference type="UniPathway" id="UPA00662"/>
<evidence type="ECO:0000256" key="16">
    <source>
        <dbReference type="ARBA" id="ARBA00023931"/>
    </source>
</evidence>
<protein>
    <recommendedName>
        <fullName evidence="4">Prostaglandin E synthase 2</fullName>
        <ecNumber evidence="3">5.3.99.3</ecNumber>
    </recommendedName>
    <alternativeName>
        <fullName evidence="17">Microsomal prostaglandin E synthase 2</fullName>
    </alternativeName>
</protein>
<evidence type="ECO:0000256" key="12">
    <source>
        <dbReference type="ARBA" id="ARBA00023136"/>
    </source>
</evidence>
<comment type="pathway">
    <text evidence="1">Lipid metabolism; prostaglandin biosynthesis.</text>
</comment>
<evidence type="ECO:0000313" key="23">
    <source>
        <dbReference type="Proteomes" id="UP000077202"/>
    </source>
</evidence>
<keyword evidence="23" id="KW-1185">Reference proteome</keyword>
<dbReference type="PROSITE" id="PS51354">
    <property type="entry name" value="GLUTAREDOXIN_2"/>
    <property type="match status" value="1"/>
</dbReference>
<dbReference type="Gene3D" id="3.40.30.10">
    <property type="entry name" value="Glutaredoxin"/>
    <property type="match status" value="1"/>
</dbReference>
<evidence type="ECO:0000313" key="22">
    <source>
        <dbReference type="EMBL" id="OAE34882.1"/>
    </source>
</evidence>
<evidence type="ECO:0000256" key="14">
    <source>
        <dbReference type="ARBA" id="ARBA00023235"/>
    </source>
</evidence>
<evidence type="ECO:0000256" key="8">
    <source>
        <dbReference type="ARBA" id="ARBA00022692"/>
    </source>
</evidence>
<keyword evidence="8 19" id="KW-0812">Transmembrane</keyword>
<evidence type="ECO:0000259" key="20">
    <source>
        <dbReference type="PROSITE" id="PS50404"/>
    </source>
</evidence>
<dbReference type="InterPro" id="IPR040079">
    <property type="entry name" value="Glutathione_S-Trfase"/>
</dbReference>
<reference evidence="22" key="1">
    <citation type="submission" date="2016-03" db="EMBL/GenBank/DDBJ databases">
        <title>Mechanisms controlling the formation of the plant cell surface in tip-growing cells are functionally conserved among land plants.</title>
        <authorList>
            <person name="Honkanen S."/>
            <person name="Jones V.A."/>
            <person name="Morieri G."/>
            <person name="Champion C."/>
            <person name="Hetherington A.J."/>
            <person name="Kelly S."/>
            <person name="Saint-Marcoux D."/>
            <person name="Proust H."/>
            <person name="Prescott H."/>
            <person name="Dolan L."/>
        </authorList>
    </citation>
    <scope>NUCLEOTIDE SEQUENCE [LARGE SCALE GENOMIC DNA]</scope>
    <source>
        <tissue evidence="22">Whole gametophyte</tissue>
    </source>
</reference>
<dbReference type="PANTHER" id="PTHR12782:SF5">
    <property type="entry name" value="PROSTAGLANDIN E SYNTHASE 2"/>
    <property type="match status" value="1"/>
</dbReference>